<gene>
    <name evidence="3" type="ORF">EKG38_15890</name>
</gene>
<dbReference type="OrthoDB" id="9814204at2"/>
<dbReference type="GO" id="GO:0016787">
    <property type="term" value="F:hydrolase activity"/>
    <property type="evidence" value="ECO:0007669"/>
    <property type="project" value="UniProtKB-KW"/>
</dbReference>
<organism evidence="3 4">
    <name type="scientific">Shewanella canadensis</name>
    <dbReference type="NCBI Taxonomy" id="271096"/>
    <lineage>
        <taxon>Bacteria</taxon>
        <taxon>Pseudomonadati</taxon>
        <taxon>Pseudomonadota</taxon>
        <taxon>Gammaproteobacteria</taxon>
        <taxon>Alteromonadales</taxon>
        <taxon>Shewanellaceae</taxon>
        <taxon>Shewanella</taxon>
    </lineage>
</organism>
<dbReference type="PANTHER" id="PTHR43283:SF7">
    <property type="entry name" value="BETA-LACTAMASE-RELATED DOMAIN-CONTAINING PROTEIN"/>
    <property type="match status" value="1"/>
</dbReference>
<keyword evidence="4" id="KW-1185">Reference proteome</keyword>
<feature type="signal peptide" evidence="1">
    <location>
        <begin position="1"/>
        <end position="36"/>
    </location>
</feature>
<evidence type="ECO:0000313" key="3">
    <source>
        <dbReference type="EMBL" id="RTR38042.1"/>
    </source>
</evidence>
<dbReference type="InterPro" id="IPR012338">
    <property type="entry name" value="Beta-lactam/transpept-like"/>
</dbReference>
<dbReference type="Gene3D" id="3.40.710.10">
    <property type="entry name" value="DD-peptidase/beta-lactamase superfamily"/>
    <property type="match status" value="1"/>
</dbReference>
<feature type="chain" id="PRO_5019038952" evidence="1">
    <location>
        <begin position="37"/>
        <end position="441"/>
    </location>
</feature>
<keyword evidence="3" id="KW-0378">Hydrolase</keyword>
<reference evidence="3 4" key="1">
    <citation type="submission" date="2018-12" db="EMBL/GenBank/DDBJ databases">
        <authorList>
            <person name="Yu L."/>
        </authorList>
    </citation>
    <scope>NUCLEOTIDE SEQUENCE [LARGE SCALE GENOMIC DNA]</scope>
    <source>
        <strain evidence="3 4">HAW-EB2</strain>
    </source>
</reference>
<feature type="domain" description="Beta-lactamase-related" evidence="2">
    <location>
        <begin position="127"/>
        <end position="421"/>
    </location>
</feature>
<protein>
    <submittedName>
        <fullName evidence="3">Class C beta-lactamase-related serine hydrolase</fullName>
    </submittedName>
</protein>
<accession>A0A431WQY5</accession>
<comment type="caution">
    <text evidence="3">The sequence shown here is derived from an EMBL/GenBank/DDBJ whole genome shotgun (WGS) entry which is preliminary data.</text>
</comment>
<dbReference type="Proteomes" id="UP000267448">
    <property type="component" value="Unassembled WGS sequence"/>
</dbReference>
<proteinExistence type="predicted"/>
<name>A0A431WQY5_9GAMM</name>
<evidence type="ECO:0000259" key="2">
    <source>
        <dbReference type="Pfam" id="PF00144"/>
    </source>
</evidence>
<evidence type="ECO:0000256" key="1">
    <source>
        <dbReference type="SAM" id="SignalP"/>
    </source>
</evidence>
<sequence>MFFQFYYLLNLRNEVFMKKSIVALSLALTTVFGAQAATYHGPDKAYLEQLAPNGITQANWDDAEYGSMMYIDSHKISDHAKIYKGDNGRSFDKSDKSIDLNAIMVADIDGVPLPLNDLLRDRLFNRSMVVLQDGKMVHEHYWSGTNKETLQLTWSAGKSMTSSLLAIAVEEGYLKMTDPVEKYVPEAKGTVLGAYPIQYVADMRSGFALIDKVKSQYGDDWDASMEDAISWHGDVETDWVGIKDYTPHLTKLSYKQGEKFEYHSYNTELLGLITSRAIGKTWVDYFEEKIWKQGQFNSDTTIMVDREKTPITSGALTMTTRDFATMGDIWAYDGKNQAGKQIIPKAFLDNVLAGNDEVRSAWTKGKEAELADGWYIDQFRVLNLGGEQWLIAVGVHGQIIAVNQESKTVIAMFGNYNVGHSARMAIDYFHTVIPAIKAGIK</sequence>
<evidence type="ECO:0000313" key="4">
    <source>
        <dbReference type="Proteomes" id="UP000267448"/>
    </source>
</evidence>
<dbReference type="EMBL" id="RXNU01000008">
    <property type="protein sequence ID" value="RTR38042.1"/>
    <property type="molecule type" value="Genomic_DNA"/>
</dbReference>
<dbReference type="AlphaFoldDB" id="A0A431WQY5"/>
<dbReference type="InterPro" id="IPR050789">
    <property type="entry name" value="Diverse_Enzym_Activities"/>
</dbReference>
<keyword evidence="1" id="KW-0732">Signal</keyword>
<dbReference type="Pfam" id="PF00144">
    <property type="entry name" value="Beta-lactamase"/>
    <property type="match status" value="1"/>
</dbReference>
<dbReference type="PANTHER" id="PTHR43283">
    <property type="entry name" value="BETA-LACTAMASE-RELATED"/>
    <property type="match status" value="1"/>
</dbReference>
<dbReference type="InterPro" id="IPR001466">
    <property type="entry name" value="Beta-lactam-related"/>
</dbReference>
<dbReference type="SUPFAM" id="SSF56601">
    <property type="entry name" value="beta-lactamase/transpeptidase-like"/>
    <property type="match status" value="1"/>
</dbReference>